<dbReference type="Proteomes" id="UP000199355">
    <property type="component" value="Unassembled WGS sequence"/>
</dbReference>
<dbReference type="RefSeq" id="WP_092152380.1">
    <property type="nucleotide sequence ID" value="NZ_FNBX01000001.1"/>
</dbReference>
<name>A0A1G7I0M4_9BACT</name>
<evidence type="ECO:0000259" key="1">
    <source>
        <dbReference type="Pfam" id="PF18588"/>
    </source>
</evidence>
<gene>
    <name evidence="2" type="ORF">SAMN05192586_101110</name>
</gene>
<keyword evidence="3" id="KW-1185">Reference proteome</keyword>
<dbReference type="OrthoDB" id="5449821at2"/>
<organism evidence="2 3">
    <name type="scientific">Desulfovibrio legallii</name>
    <dbReference type="NCBI Taxonomy" id="571438"/>
    <lineage>
        <taxon>Bacteria</taxon>
        <taxon>Pseudomonadati</taxon>
        <taxon>Thermodesulfobacteriota</taxon>
        <taxon>Desulfovibrionia</taxon>
        <taxon>Desulfovibrionales</taxon>
        <taxon>Desulfovibrionaceae</taxon>
        <taxon>Desulfovibrio</taxon>
    </lineage>
</organism>
<protein>
    <recommendedName>
        <fullName evidence="1">Polysaccharide biosynthesis enzyme WcbI domain-containing protein</fullName>
    </recommendedName>
</protein>
<sequence>MPPALCLLHTNCQGDALRPLLENTPAFARLFRIRQYVNYTREEIGRVDLRQCALFLYQWLAPKWGALSTEQLLPRLPPACRTLTVPNLFFKGYWPTWTREAPIDFGDSLLESLLAQGLTPTEALALYLRGAPPLLGDRAALEAAAEASLAREEAKEAAASIRCAPLIRERWREEQLFVTINHPGRELMCHVADSLLRLLGLGGLPPSVRRAYVSPLEDFWLPVHPAVGERLGLPFARRDRRYPIYGQALTHREYTACYLACRSEKAADFLAFLRHLSPQGLAALRAGRLPGAWSVPM</sequence>
<reference evidence="3" key="1">
    <citation type="submission" date="2016-10" db="EMBL/GenBank/DDBJ databases">
        <authorList>
            <person name="Varghese N."/>
            <person name="Submissions S."/>
        </authorList>
    </citation>
    <scope>NUCLEOTIDE SEQUENCE [LARGE SCALE GENOMIC DNA]</scope>
    <source>
        <strain evidence="3">KHC7</strain>
    </source>
</reference>
<accession>A0A1G7I0M4</accession>
<feature type="domain" description="Polysaccharide biosynthesis enzyme WcbI" evidence="1">
    <location>
        <begin position="5"/>
        <end position="202"/>
    </location>
</feature>
<proteinExistence type="predicted"/>
<evidence type="ECO:0000313" key="2">
    <source>
        <dbReference type="EMBL" id="SDF06347.1"/>
    </source>
</evidence>
<dbReference type="Gene3D" id="3.40.50.12080">
    <property type="match status" value="1"/>
</dbReference>
<dbReference type="AlphaFoldDB" id="A0A1G7I0M4"/>
<dbReference type="Pfam" id="PF18588">
    <property type="entry name" value="WcbI"/>
    <property type="match status" value="1"/>
</dbReference>
<dbReference type="EMBL" id="FNBX01000001">
    <property type="protein sequence ID" value="SDF06347.1"/>
    <property type="molecule type" value="Genomic_DNA"/>
</dbReference>
<dbReference type="InterPro" id="IPR041307">
    <property type="entry name" value="WcbI"/>
</dbReference>
<dbReference type="STRING" id="571438.SAMN05192586_101110"/>
<evidence type="ECO:0000313" key="3">
    <source>
        <dbReference type="Proteomes" id="UP000199355"/>
    </source>
</evidence>